<accession>A0ACB7XYD8</accession>
<comment type="caution">
    <text evidence="1">The sequence shown here is derived from an EMBL/GenBank/DDBJ whole genome shotgun (WGS) entry which is preliminary data.</text>
</comment>
<evidence type="ECO:0000313" key="2">
    <source>
        <dbReference type="Proteomes" id="UP000828048"/>
    </source>
</evidence>
<sequence>MEAEITRLKAREKKLCVALAMTWVAIAIVWLQKMHVNVTWFEFPPKRVVIPSTRRVHRTDRSLPHFTIRMHYGGTIKGTNYLGGSFGYVDYCEDDELSIIELGNMLVQMGQSLSNFSDDYYVIFNERMTQMKKDSDVLSMSQLVDRRRLVNVYSLAKVNAPILSTQSSQNCSGTKTTKTINNGKRKMKEVVEVETREYIDDDSDTNEYDPDSESSNSDDEEFNESDYELDDDDGLLDTNVEKGVQTGVSEHAYVENEVPDLGDLADLDGESEDTEEFDSGYSSSDTDDGRAPKVKKKKNVIFNEKVDMVNPVFSVGMDFKTHAIFRDAVKQHSIKLGKKIKFVKSDRKKVQAVCYGRKACPWFIYAAYVKANGVFRVKHYINNHTCTRSYNVPWISTKWIVRTYSERIAKNPTWPIQSLVDTIESEWTVHVHYQKVFRATRKSEVTSVVTGLYGGSQDSQGPFNSQVSSVGTNMAGGSQPKVPVTNQMHAMPWRGTNVYFATSKTGGSSNNAQGK</sequence>
<evidence type="ECO:0000313" key="1">
    <source>
        <dbReference type="EMBL" id="KAH7846022.1"/>
    </source>
</evidence>
<name>A0ACB7XYD8_9ERIC</name>
<keyword evidence="2" id="KW-1185">Reference proteome</keyword>
<dbReference type="Proteomes" id="UP000828048">
    <property type="component" value="Chromosome 5"/>
</dbReference>
<protein>
    <submittedName>
        <fullName evidence="1">Uncharacterized protein</fullName>
    </submittedName>
</protein>
<proteinExistence type="predicted"/>
<gene>
    <name evidence="1" type="ORF">Vadar_008846</name>
</gene>
<reference evidence="1 2" key="1">
    <citation type="journal article" date="2021" name="Hortic Res">
        <title>High-quality reference genome and annotation aids understanding of berry development for evergreen blueberry (Vaccinium darrowii).</title>
        <authorList>
            <person name="Yu J."/>
            <person name="Hulse-Kemp A.M."/>
            <person name="Babiker E."/>
            <person name="Staton M."/>
        </authorList>
    </citation>
    <scope>NUCLEOTIDE SEQUENCE [LARGE SCALE GENOMIC DNA]</scope>
    <source>
        <strain evidence="2">cv. NJ 8807/NJ 8810</strain>
        <tissue evidence="1">Young leaf</tissue>
    </source>
</reference>
<dbReference type="EMBL" id="CM037155">
    <property type="protein sequence ID" value="KAH7846022.1"/>
    <property type="molecule type" value="Genomic_DNA"/>
</dbReference>
<organism evidence="1 2">
    <name type="scientific">Vaccinium darrowii</name>
    <dbReference type="NCBI Taxonomy" id="229202"/>
    <lineage>
        <taxon>Eukaryota</taxon>
        <taxon>Viridiplantae</taxon>
        <taxon>Streptophyta</taxon>
        <taxon>Embryophyta</taxon>
        <taxon>Tracheophyta</taxon>
        <taxon>Spermatophyta</taxon>
        <taxon>Magnoliopsida</taxon>
        <taxon>eudicotyledons</taxon>
        <taxon>Gunneridae</taxon>
        <taxon>Pentapetalae</taxon>
        <taxon>asterids</taxon>
        <taxon>Ericales</taxon>
        <taxon>Ericaceae</taxon>
        <taxon>Vaccinioideae</taxon>
        <taxon>Vaccinieae</taxon>
        <taxon>Vaccinium</taxon>
    </lineage>
</organism>